<feature type="non-terminal residue" evidence="3">
    <location>
        <position position="1"/>
    </location>
</feature>
<gene>
    <name evidence="3" type="ORF">COS55_00215</name>
</gene>
<evidence type="ECO:0000313" key="4">
    <source>
        <dbReference type="Proteomes" id="UP000230399"/>
    </source>
</evidence>
<dbReference type="InterPro" id="IPR011460">
    <property type="entry name" value="Lcl_C"/>
</dbReference>
<evidence type="ECO:0000313" key="3">
    <source>
        <dbReference type="EMBL" id="PIV02146.1"/>
    </source>
</evidence>
<proteinExistence type="predicted"/>
<protein>
    <submittedName>
        <fullName evidence="3">Uncharacterized protein</fullName>
    </submittedName>
</protein>
<feature type="domain" description="Cadherin-like beta-sandwich-like" evidence="2">
    <location>
        <begin position="44"/>
        <end position="127"/>
    </location>
</feature>
<reference evidence="4" key="1">
    <citation type="submission" date="2017-09" db="EMBL/GenBank/DDBJ databases">
        <title>Depth-based differentiation of microbial function through sediment-hosted aquifers and enrichment of novel symbionts in the deep terrestrial subsurface.</title>
        <authorList>
            <person name="Probst A.J."/>
            <person name="Ladd B."/>
            <person name="Jarett J.K."/>
            <person name="Geller-Mcgrath D.E."/>
            <person name="Sieber C.M.K."/>
            <person name="Emerson J.B."/>
            <person name="Anantharaman K."/>
            <person name="Thomas B.C."/>
            <person name="Malmstrom R."/>
            <person name="Stieglmeier M."/>
            <person name="Klingl A."/>
            <person name="Woyke T."/>
            <person name="Ryan C.M."/>
            <person name="Banfield J.F."/>
        </authorList>
    </citation>
    <scope>NUCLEOTIDE SEQUENCE [LARGE SCALE GENOMIC DNA]</scope>
</reference>
<dbReference type="AlphaFoldDB" id="A0A2M7BGC3"/>
<sequence>TPLVINAAVTAKALAVKAGYDNSAIGSAAYTQAATANLTGLALSGSPSGYTFAGGTYDYTGVTVLNAVSSITVTPTGSGTITVEGVTVVSGQASGGIALTAGTEKTITIIATETGKTAKTYTIKVTRFVAIGDSYQGGKVAYIDGTGIHGLIAATADQVTTSKWGCYGTAISGADGTAIGTGNQNTIDIMAGCATAGIAARVCGDLVEGGYSDWYLPSKDELNQLYINKTAIGGFTTDYYWSSSENNANYAWLQRFYNGYQGYSYKNYTGDVRAVRAF</sequence>
<evidence type="ECO:0000259" key="2">
    <source>
        <dbReference type="Pfam" id="PF12733"/>
    </source>
</evidence>
<dbReference type="EMBL" id="PEVD01000006">
    <property type="protein sequence ID" value="PIV02146.1"/>
    <property type="molecule type" value="Genomic_DNA"/>
</dbReference>
<dbReference type="Pfam" id="PF12733">
    <property type="entry name" value="Cadherin-like"/>
    <property type="match status" value="1"/>
</dbReference>
<dbReference type="Pfam" id="PF07603">
    <property type="entry name" value="Lcl_C"/>
    <property type="match status" value="1"/>
</dbReference>
<name>A0A2M7BGC3_9BACT</name>
<dbReference type="InterPro" id="IPR025883">
    <property type="entry name" value="Cadherin-like_domain"/>
</dbReference>
<organism evidence="3 4">
    <name type="scientific">Candidatus Shapirobacteria bacterium CG03_land_8_20_14_0_80_40_19</name>
    <dbReference type="NCBI Taxonomy" id="1974880"/>
    <lineage>
        <taxon>Bacteria</taxon>
        <taxon>Candidatus Shapironibacteriota</taxon>
    </lineage>
</organism>
<evidence type="ECO:0000259" key="1">
    <source>
        <dbReference type="Pfam" id="PF07603"/>
    </source>
</evidence>
<dbReference type="Proteomes" id="UP000230399">
    <property type="component" value="Unassembled WGS sequence"/>
</dbReference>
<feature type="domain" description="Lcl C-terminal" evidence="1">
    <location>
        <begin position="198"/>
        <end position="276"/>
    </location>
</feature>
<accession>A0A2M7BGC3</accession>
<comment type="caution">
    <text evidence="3">The sequence shown here is derived from an EMBL/GenBank/DDBJ whole genome shotgun (WGS) entry which is preliminary data.</text>
</comment>